<reference evidence="6" key="2">
    <citation type="submission" date="2019-07" db="EMBL/GenBank/DDBJ databases">
        <authorList>
            <person name="Yang Y."/>
            <person name="Bocs S."/>
            <person name="Baudouin L."/>
        </authorList>
    </citation>
    <scope>NUCLEOTIDE SEQUENCE</scope>
    <source>
        <tissue evidence="6">Spear leaf of Hainan Tall coconut</tissue>
    </source>
</reference>
<keyword evidence="1" id="KW-0677">Repeat</keyword>
<dbReference type="InterPro" id="IPR044974">
    <property type="entry name" value="Disease_R_plants"/>
</dbReference>
<dbReference type="SUPFAM" id="SSF52058">
    <property type="entry name" value="L domain-like"/>
    <property type="match status" value="1"/>
</dbReference>
<dbReference type="InterPro" id="IPR042197">
    <property type="entry name" value="Apaf_helical"/>
</dbReference>
<feature type="domain" description="Disease resistance protein winged helix" evidence="4">
    <location>
        <begin position="166"/>
        <end position="233"/>
    </location>
</feature>
<dbReference type="Gene3D" id="3.80.10.10">
    <property type="entry name" value="Ribonuclease Inhibitor"/>
    <property type="match status" value="1"/>
</dbReference>
<dbReference type="GO" id="GO:0002758">
    <property type="term" value="P:innate immune response-activating signaling pathway"/>
    <property type="evidence" value="ECO:0007669"/>
    <property type="project" value="UniProtKB-ARBA"/>
</dbReference>
<comment type="caution">
    <text evidence="6">The sequence shown here is derived from an EMBL/GenBank/DDBJ whole genome shotgun (WGS) entry which is preliminary data.</text>
</comment>
<dbReference type="InterPro" id="IPR027417">
    <property type="entry name" value="P-loop_NTPase"/>
</dbReference>
<evidence type="ECO:0000313" key="6">
    <source>
        <dbReference type="EMBL" id="KAG1361080.1"/>
    </source>
</evidence>
<accession>A0A8K0N789</accession>
<evidence type="ECO:0000259" key="4">
    <source>
        <dbReference type="Pfam" id="PF23559"/>
    </source>
</evidence>
<feature type="domain" description="Disease resistance R13L4/SHOC-2-like LRR" evidence="5">
    <location>
        <begin position="286"/>
        <end position="438"/>
    </location>
</feature>
<evidence type="ECO:0000313" key="7">
    <source>
        <dbReference type="Proteomes" id="UP000797356"/>
    </source>
</evidence>
<dbReference type="PRINTS" id="PR00364">
    <property type="entry name" value="DISEASERSIST"/>
</dbReference>
<evidence type="ECO:0000259" key="3">
    <source>
        <dbReference type="Pfam" id="PF00931"/>
    </source>
</evidence>
<dbReference type="GO" id="GO:0009626">
    <property type="term" value="P:plant-type hypersensitive response"/>
    <property type="evidence" value="ECO:0007669"/>
    <property type="project" value="UniProtKB-ARBA"/>
</dbReference>
<dbReference type="AlphaFoldDB" id="A0A8K0N789"/>
<dbReference type="InterPro" id="IPR058922">
    <property type="entry name" value="WHD_DRP"/>
</dbReference>
<keyword evidence="2" id="KW-0611">Plant defense</keyword>
<dbReference type="SUPFAM" id="SSF52540">
    <property type="entry name" value="P-loop containing nucleoside triphosphate hydrolases"/>
    <property type="match status" value="1"/>
</dbReference>
<keyword evidence="7" id="KW-1185">Reference proteome</keyword>
<dbReference type="EMBL" id="CM017880">
    <property type="protein sequence ID" value="KAG1361080.1"/>
    <property type="molecule type" value="Genomic_DNA"/>
</dbReference>
<dbReference type="PANTHER" id="PTHR23155">
    <property type="entry name" value="DISEASE RESISTANCE PROTEIN RP"/>
    <property type="match status" value="1"/>
</dbReference>
<dbReference type="GO" id="GO:0043531">
    <property type="term" value="F:ADP binding"/>
    <property type="evidence" value="ECO:0007669"/>
    <property type="project" value="InterPro"/>
</dbReference>
<reference evidence="6" key="1">
    <citation type="journal article" date="2017" name="Gigascience">
        <title>The genome draft of coconut (Cocos nucifera).</title>
        <authorList>
            <person name="Xiao Y."/>
            <person name="Xu P."/>
            <person name="Fan H."/>
            <person name="Baudouin L."/>
            <person name="Xia W."/>
            <person name="Bocs S."/>
            <person name="Xu J."/>
            <person name="Li Q."/>
            <person name="Guo A."/>
            <person name="Zhou L."/>
            <person name="Li J."/>
            <person name="Wu Y."/>
            <person name="Ma Z."/>
            <person name="Armero A."/>
            <person name="Issali A.E."/>
            <person name="Liu N."/>
            <person name="Peng M."/>
            <person name="Yang Y."/>
        </authorList>
    </citation>
    <scope>NUCLEOTIDE SEQUENCE</scope>
    <source>
        <tissue evidence="6">Spear leaf of Hainan Tall coconut</tissue>
    </source>
</reference>
<evidence type="ECO:0000256" key="1">
    <source>
        <dbReference type="ARBA" id="ARBA00022737"/>
    </source>
</evidence>
<dbReference type="Proteomes" id="UP000797356">
    <property type="component" value="Chromosome 9"/>
</dbReference>
<dbReference type="Pfam" id="PF00931">
    <property type="entry name" value="NB-ARC"/>
    <property type="match status" value="1"/>
</dbReference>
<protein>
    <submittedName>
        <fullName evidence="6">Putative disease resistance protein RGA3</fullName>
    </submittedName>
</protein>
<dbReference type="InterPro" id="IPR032675">
    <property type="entry name" value="LRR_dom_sf"/>
</dbReference>
<organism evidence="6 7">
    <name type="scientific">Cocos nucifera</name>
    <name type="common">Coconut palm</name>
    <dbReference type="NCBI Taxonomy" id="13894"/>
    <lineage>
        <taxon>Eukaryota</taxon>
        <taxon>Viridiplantae</taxon>
        <taxon>Streptophyta</taxon>
        <taxon>Embryophyta</taxon>
        <taxon>Tracheophyta</taxon>
        <taxon>Spermatophyta</taxon>
        <taxon>Magnoliopsida</taxon>
        <taxon>Liliopsida</taxon>
        <taxon>Arecaceae</taxon>
        <taxon>Arecoideae</taxon>
        <taxon>Cocoseae</taxon>
        <taxon>Attaleinae</taxon>
        <taxon>Cocos</taxon>
    </lineage>
</organism>
<dbReference type="OrthoDB" id="1050628at2759"/>
<dbReference type="Gene3D" id="1.10.10.10">
    <property type="entry name" value="Winged helix-like DNA-binding domain superfamily/Winged helix DNA-binding domain"/>
    <property type="match status" value="1"/>
</dbReference>
<dbReference type="Gene3D" id="1.10.8.430">
    <property type="entry name" value="Helical domain of apoptotic protease-activating factors"/>
    <property type="match status" value="1"/>
</dbReference>
<evidence type="ECO:0000259" key="5">
    <source>
        <dbReference type="Pfam" id="PF23598"/>
    </source>
</evidence>
<proteinExistence type="predicted"/>
<dbReference type="FunFam" id="1.10.10.10:FF:000322">
    <property type="entry name" value="Probable disease resistance protein At1g63360"/>
    <property type="match status" value="1"/>
</dbReference>
<dbReference type="Pfam" id="PF23598">
    <property type="entry name" value="LRR_14"/>
    <property type="match status" value="1"/>
</dbReference>
<dbReference type="InterPro" id="IPR055414">
    <property type="entry name" value="LRR_R13L4/SHOC2-like"/>
</dbReference>
<sequence length="502" mass="57428">MEAETKGELVSRLSSLLSERLFIVLDDVWFESATANGRIVITTRDESLARSIRAEIHHVDRMDNDSCWKLPCKNVFEDDDEEEEISSFKKIGTKVVEKCDGLPLAVKVIAGVLRWMDRNGTIERNKVLESDAWSMSQLLERLPGALFLSYENLPSDLKQCFLYCSLFPEDSHMSREDLIHYWVAEGFVKAIQGDTLMEDLAEDYHRKLIWRNLLHGHDDHTWCTMHDLLRSLALLLIRDESIFLGENQSPNTTPLSKLRRSSMVNAGKMVEVPDVIKQHKCLGTLLVWKSSVAKMVENELFENLRYLRVTNLSSTRPESLPDSVGDLLHLRYLNLNRTEIKELPESIGRLVNLEMLNLSGCGSLHALPKAITKLYGLRCLRLQLTPLSYVPKGLGKLQHLNNLEGFVVGHDDRRDVQDEEGCGLEELQSLSQLRFLEIPQIGEDTTRGGAPYLTKNEIYDFWNRYPLGRVIGGTVYLKLTLTVDSMWWYVLDMSIQSLYISN</sequence>
<feature type="domain" description="NB-ARC" evidence="3">
    <location>
        <begin position="7"/>
        <end position="80"/>
    </location>
</feature>
<dbReference type="Gene3D" id="3.40.50.300">
    <property type="entry name" value="P-loop containing nucleotide triphosphate hydrolases"/>
    <property type="match status" value="1"/>
</dbReference>
<dbReference type="GO" id="GO:0042742">
    <property type="term" value="P:defense response to bacterium"/>
    <property type="evidence" value="ECO:0007669"/>
    <property type="project" value="UniProtKB-ARBA"/>
</dbReference>
<name>A0A8K0N789_COCNU</name>
<gene>
    <name evidence="6" type="ORF">COCNU_09G005430</name>
</gene>
<dbReference type="InterPro" id="IPR002182">
    <property type="entry name" value="NB-ARC"/>
</dbReference>
<dbReference type="InterPro" id="IPR036388">
    <property type="entry name" value="WH-like_DNA-bd_sf"/>
</dbReference>
<evidence type="ECO:0000256" key="2">
    <source>
        <dbReference type="ARBA" id="ARBA00022821"/>
    </source>
</evidence>
<dbReference type="Pfam" id="PF23559">
    <property type="entry name" value="WHD_DRP"/>
    <property type="match status" value="1"/>
</dbReference>
<dbReference type="PANTHER" id="PTHR23155:SF872">
    <property type="entry name" value="OS02G0456800 PROTEIN"/>
    <property type="match status" value="1"/>
</dbReference>